<evidence type="ECO:0008006" key="3">
    <source>
        <dbReference type="Google" id="ProtNLM"/>
    </source>
</evidence>
<organism evidence="1 2">
    <name type="scientific">Triticum urartu</name>
    <name type="common">Red wild einkorn</name>
    <name type="synonym">Crithodium urartu</name>
    <dbReference type="NCBI Taxonomy" id="4572"/>
    <lineage>
        <taxon>Eukaryota</taxon>
        <taxon>Viridiplantae</taxon>
        <taxon>Streptophyta</taxon>
        <taxon>Embryophyta</taxon>
        <taxon>Tracheophyta</taxon>
        <taxon>Spermatophyta</taxon>
        <taxon>Magnoliopsida</taxon>
        <taxon>Liliopsida</taxon>
        <taxon>Poales</taxon>
        <taxon>Poaceae</taxon>
        <taxon>BOP clade</taxon>
        <taxon>Pooideae</taxon>
        <taxon>Triticodae</taxon>
        <taxon>Triticeae</taxon>
        <taxon>Triticinae</taxon>
        <taxon>Triticum</taxon>
    </lineage>
</organism>
<dbReference type="Gramene" id="TuG1812G0700003685.01.T01">
    <property type="protein sequence ID" value="TuG1812G0700003685.01.T01"/>
    <property type="gene ID" value="TuG1812G0700003685.01"/>
</dbReference>
<dbReference type="PANTHER" id="PTHR47482:SF5">
    <property type="entry name" value="FAR1 DOMAIN-CONTAINING PROTEIN"/>
    <property type="match status" value="1"/>
</dbReference>
<evidence type="ECO:0000313" key="2">
    <source>
        <dbReference type="Proteomes" id="UP000015106"/>
    </source>
</evidence>
<accession>A0A8R7V7P9</accession>
<sequence length="91" mass="10332">MCTNPTECAPCTNRMGALEKSIRGFAETSNKEVVKPELGTNFDSLTEVYDFYNLYSWEHGFEIRYGESRLNPEKKEDHAGNCVCRCSGKLL</sequence>
<dbReference type="EnsemblPlants" id="TuG1812G0700003685.01.T03">
    <property type="protein sequence ID" value="TuG1812G0700003685.01.T03"/>
    <property type="gene ID" value="TuG1812G0700003685.01"/>
</dbReference>
<dbReference type="PANTHER" id="PTHR47482">
    <property type="entry name" value="OS11G0632001 PROTEIN"/>
    <property type="match status" value="1"/>
</dbReference>
<protein>
    <recommendedName>
        <fullName evidence="3">Protein FAR1-RELATED SEQUENCE</fullName>
    </recommendedName>
</protein>
<proteinExistence type="predicted"/>
<dbReference type="Gramene" id="TuG1812G0700003685.01.T03">
    <property type="protein sequence ID" value="TuG1812G0700003685.01.T03"/>
    <property type="gene ID" value="TuG1812G0700003685.01"/>
</dbReference>
<dbReference type="Gramene" id="TuG1812G0700003685.01.T02">
    <property type="protein sequence ID" value="TuG1812G0700003685.01.T02"/>
    <property type="gene ID" value="TuG1812G0700003685.01"/>
</dbReference>
<dbReference type="EnsemblPlants" id="TuG1812G0700003685.01.T02">
    <property type="protein sequence ID" value="TuG1812G0700003685.01.T02"/>
    <property type="gene ID" value="TuG1812G0700003685.01"/>
</dbReference>
<dbReference type="EnsemblPlants" id="TuG1812G0700003685.01.T04">
    <property type="protein sequence ID" value="TuG1812G0700003685.01.T04"/>
    <property type="gene ID" value="TuG1812G0700003685.01"/>
</dbReference>
<reference evidence="1" key="3">
    <citation type="submission" date="2022-06" db="UniProtKB">
        <authorList>
            <consortium name="EnsemblPlants"/>
        </authorList>
    </citation>
    <scope>IDENTIFICATION</scope>
</reference>
<keyword evidence="2" id="KW-1185">Reference proteome</keyword>
<reference evidence="1" key="2">
    <citation type="submission" date="2018-03" db="EMBL/GenBank/DDBJ databases">
        <title>The Triticum urartu genome reveals the dynamic nature of wheat genome evolution.</title>
        <authorList>
            <person name="Ling H."/>
            <person name="Ma B."/>
            <person name="Shi X."/>
            <person name="Liu H."/>
            <person name="Dong L."/>
            <person name="Sun H."/>
            <person name="Cao Y."/>
            <person name="Gao Q."/>
            <person name="Zheng S."/>
            <person name="Li Y."/>
            <person name="Yu Y."/>
            <person name="Du H."/>
            <person name="Qi M."/>
            <person name="Li Y."/>
            <person name="Yu H."/>
            <person name="Cui Y."/>
            <person name="Wang N."/>
            <person name="Chen C."/>
            <person name="Wu H."/>
            <person name="Zhao Y."/>
            <person name="Zhang J."/>
            <person name="Li Y."/>
            <person name="Zhou W."/>
            <person name="Zhang B."/>
            <person name="Hu W."/>
            <person name="Eijk M."/>
            <person name="Tang J."/>
            <person name="Witsenboer H."/>
            <person name="Zhao S."/>
            <person name="Li Z."/>
            <person name="Zhang A."/>
            <person name="Wang D."/>
            <person name="Liang C."/>
        </authorList>
    </citation>
    <scope>NUCLEOTIDE SEQUENCE [LARGE SCALE GENOMIC DNA]</scope>
    <source>
        <strain evidence="1">cv. G1812</strain>
    </source>
</reference>
<dbReference type="AlphaFoldDB" id="A0A8R7V7P9"/>
<name>A0A8R7V7P9_TRIUA</name>
<dbReference type="Gramene" id="TuG1812G0700003685.01.T04">
    <property type="protein sequence ID" value="TuG1812G0700003685.01.T04"/>
    <property type="gene ID" value="TuG1812G0700003685.01"/>
</dbReference>
<dbReference type="EnsemblPlants" id="TuG1812G0700003685.01.T01">
    <property type="protein sequence ID" value="TuG1812G0700003685.01.T01"/>
    <property type="gene ID" value="TuG1812G0700003685.01"/>
</dbReference>
<reference evidence="2" key="1">
    <citation type="journal article" date="2013" name="Nature">
        <title>Draft genome of the wheat A-genome progenitor Triticum urartu.</title>
        <authorList>
            <person name="Ling H.Q."/>
            <person name="Zhao S."/>
            <person name="Liu D."/>
            <person name="Wang J."/>
            <person name="Sun H."/>
            <person name="Zhang C."/>
            <person name="Fan H."/>
            <person name="Li D."/>
            <person name="Dong L."/>
            <person name="Tao Y."/>
            <person name="Gao C."/>
            <person name="Wu H."/>
            <person name="Li Y."/>
            <person name="Cui Y."/>
            <person name="Guo X."/>
            <person name="Zheng S."/>
            <person name="Wang B."/>
            <person name="Yu K."/>
            <person name="Liang Q."/>
            <person name="Yang W."/>
            <person name="Lou X."/>
            <person name="Chen J."/>
            <person name="Feng M."/>
            <person name="Jian J."/>
            <person name="Zhang X."/>
            <person name="Luo G."/>
            <person name="Jiang Y."/>
            <person name="Liu J."/>
            <person name="Wang Z."/>
            <person name="Sha Y."/>
            <person name="Zhang B."/>
            <person name="Wu H."/>
            <person name="Tang D."/>
            <person name="Shen Q."/>
            <person name="Xue P."/>
            <person name="Zou S."/>
            <person name="Wang X."/>
            <person name="Liu X."/>
            <person name="Wang F."/>
            <person name="Yang Y."/>
            <person name="An X."/>
            <person name="Dong Z."/>
            <person name="Zhang K."/>
            <person name="Zhang X."/>
            <person name="Luo M.C."/>
            <person name="Dvorak J."/>
            <person name="Tong Y."/>
            <person name="Wang J."/>
            <person name="Yang H."/>
            <person name="Li Z."/>
            <person name="Wang D."/>
            <person name="Zhang A."/>
            <person name="Wang J."/>
        </authorList>
    </citation>
    <scope>NUCLEOTIDE SEQUENCE</scope>
    <source>
        <strain evidence="2">cv. G1812</strain>
    </source>
</reference>
<evidence type="ECO:0000313" key="1">
    <source>
        <dbReference type="EnsemblPlants" id="TuG1812G0700003685.01.T04"/>
    </source>
</evidence>
<dbReference type="Proteomes" id="UP000015106">
    <property type="component" value="Chromosome 7"/>
</dbReference>